<gene>
    <name evidence="2" type="ORF">MAR_032215</name>
</gene>
<feature type="transmembrane region" description="Helical" evidence="1">
    <location>
        <begin position="69"/>
        <end position="95"/>
    </location>
</feature>
<evidence type="ECO:0008006" key="4">
    <source>
        <dbReference type="Google" id="ProtNLM"/>
    </source>
</evidence>
<evidence type="ECO:0000313" key="3">
    <source>
        <dbReference type="Proteomes" id="UP001164746"/>
    </source>
</evidence>
<accession>A0ABY7FED2</accession>
<keyword evidence="1" id="KW-0812">Transmembrane</keyword>
<sequence>MDFHSTSSLGLRYFDVDEISCSMVVTWKIIRRDTLFPNMVMLIYFYLKWLLILMEIFQPKERRIYLGSSTIAILAVLLGTLGILLICIATGCYVWNRRMSKSIEQSSEIRLGQREIERTYEQLQRQPSVETDRNVDDNYTIRTKK</sequence>
<name>A0ABY7FED2_MYAAR</name>
<organism evidence="2 3">
    <name type="scientific">Mya arenaria</name>
    <name type="common">Soft-shell clam</name>
    <dbReference type="NCBI Taxonomy" id="6604"/>
    <lineage>
        <taxon>Eukaryota</taxon>
        <taxon>Metazoa</taxon>
        <taxon>Spiralia</taxon>
        <taxon>Lophotrochozoa</taxon>
        <taxon>Mollusca</taxon>
        <taxon>Bivalvia</taxon>
        <taxon>Autobranchia</taxon>
        <taxon>Heteroconchia</taxon>
        <taxon>Euheterodonta</taxon>
        <taxon>Imparidentia</taxon>
        <taxon>Neoheterodontei</taxon>
        <taxon>Myida</taxon>
        <taxon>Myoidea</taxon>
        <taxon>Myidae</taxon>
        <taxon>Mya</taxon>
    </lineage>
</organism>
<reference evidence="2" key="1">
    <citation type="submission" date="2022-11" db="EMBL/GenBank/DDBJ databases">
        <title>Centuries of genome instability and evolution in soft-shell clam transmissible cancer (bioRxiv).</title>
        <authorList>
            <person name="Hart S.F.M."/>
            <person name="Yonemitsu M.A."/>
            <person name="Giersch R.M."/>
            <person name="Beal B.F."/>
            <person name="Arriagada G."/>
            <person name="Davis B.W."/>
            <person name="Ostrander E.A."/>
            <person name="Goff S.P."/>
            <person name="Metzger M.J."/>
        </authorList>
    </citation>
    <scope>NUCLEOTIDE SEQUENCE</scope>
    <source>
        <strain evidence="2">MELC-2E11</strain>
        <tissue evidence="2">Siphon/mantle</tissue>
    </source>
</reference>
<feature type="transmembrane region" description="Helical" evidence="1">
    <location>
        <begin position="35"/>
        <end position="57"/>
    </location>
</feature>
<keyword evidence="1" id="KW-1133">Transmembrane helix</keyword>
<protein>
    <recommendedName>
        <fullName evidence="4">Transmembrane protein</fullName>
    </recommendedName>
</protein>
<keyword evidence="3" id="KW-1185">Reference proteome</keyword>
<evidence type="ECO:0000256" key="1">
    <source>
        <dbReference type="SAM" id="Phobius"/>
    </source>
</evidence>
<proteinExistence type="predicted"/>
<keyword evidence="1" id="KW-0472">Membrane</keyword>
<dbReference type="Proteomes" id="UP001164746">
    <property type="component" value="Chromosome 10"/>
</dbReference>
<dbReference type="EMBL" id="CP111021">
    <property type="protein sequence ID" value="WAR17621.1"/>
    <property type="molecule type" value="Genomic_DNA"/>
</dbReference>
<evidence type="ECO:0000313" key="2">
    <source>
        <dbReference type="EMBL" id="WAR17621.1"/>
    </source>
</evidence>